<evidence type="ECO:0000313" key="1">
    <source>
        <dbReference type="EMBL" id="MCT8974712.1"/>
    </source>
</evidence>
<dbReference type="NCBIfam" id="NF040576">
    <property type="entry name" value="T2SS_GspM_XpsM"/>
    <property type="match status" value="1"/>
</dbReference>
<sequence length="188" mass="20204">MSAAATFDRKRFGAVALFAVLLLAGLIWIGWASLAVSTIGEQLTQQEAQLDALAMRTRSLTAGAGGDGTAQIAVYFPGDTQAIAAAAVQRTVDEIVEKAGGRVVESQILPVQPDEETANRIDLRASFEADIDALQKALYDIETHLPMMMVKSMSVRSFVQAGRRDADEKNPILQVALVVSGFWTPEEP</sequence>
<proteinExistence type="predicted"/>
<dbReference type="Proteomes" id="UP001320898">
    <property type="component" value="Unassembled WGS sequence"/>
</dbReference>
<name>A0AAW5R6J8_9HYPH</name>
<dbReference type="Pfam" id="PF10741">
    <property type="entry name" value="T2SSM_b"/>
    <property type="match status" value="1"/>
</dbReference>
<keyword evidence="2" id="KW-1185">Reference proteome</keyword>
<evidence type="ECO:0000313" key="2">
    <source>
        <dbReference type="Proteomes" id="UP001320898"/>
    </source>
</evidence>
<comment type="caution">
    <text evidence="1">The sequence shown here is derived from an EMBL/GenBank/DDBJ whole genome shotgun (WGS) entry which is preliminary data.</text>
</comment>
<accession>A0AAW5R6J8</accession>
<organism evidence="1 2">
    <name type="scientific">Microbaculum marinisediminis</name>
    <dbReference type="NCBI Taxonomy" id="2931392"/>
    <lineage>
        <taxon>Bacteria</taxon>
        <taxon>Pseudomonadati</taxon>
        <taxon>Pseudomonadota</taxon>
        <taxon>Alphaproteobacteria</taxon>
        <taxon>Hyphomicrobiales</taxon>
        <taxon>Tepidamorphaceae</taxon>
        <taxon>Microbaculum</taxon>
    </lineage>
</organism>
<dbReference type="AlphaFoldDB" id="A0AAW5R6J8"/>
<dbReference type="InterPro" id="IPR034756">
    <property type="entry name" value="T2SSM_b"/>
</dbReference>
<dbReference type="EMBL" id="JALIDZ010000014">
    <property type="protein sequence ID" value="MCT8974712.1"/>
    <property type="molecule type" value="Genomic_DNA"/>
</dbReference>
<protein>
    <submittedName>
        <fullName evidence="1">Type II secretion system protein GspM</fullName>
    </submittedName>
</protein>
<gene>
    <name evidence="1" type="primary">gspM</name>
    <name evidence="1" type="ORF">MUB46_22885</name>
</gene>
<dbReference type="RefSeq" id="WP_261618300.1">
    <property type="nucleotide sequence ID" value="NZ_JALIDZ010000014.1"/>
</dbReference>
<reference evidence="1 2" key="1">
    <citation type="submission" date="2022-04" db="EMBL/GenBank/DDBJ databases">
        <authorList>
            <person name="Ye Y.-Q."/>
            <person name="Du Z.-J."/>
        </authorList>
    </citation>
    <scope>NUCLEOTIDE SEQUENCE [LARGE SCALE GENOMIC DNA]</scope>
    <source>
        <strain evidence="1 2">A6E488</strain>
    </source>
</reference>